<protein>
    <submittedName>
        <fullName evidence="9">Endoglucanase</fullName>
        <ecNumber evidence="9">3.2.1.4</ecNumber>
    </submittedName>
</protein>
<dbReference type="Proteomes" id="UP000531216">
    <property type="component" value="Unassembled WGS sequence"/>
</dbReference>
<dbReference type="InterPro" id="IPR051464">
    <property type="entry name" value="Peptidase_M42_aminopept"/>
</dbReference>
<dbReference type="SUPFAM" id="SSF101821">
    <property type="entry name" value="Aminopeptidase/glucanase lid domain"/>
    <property type="match status" value="1"/>
</dbReference>
<keyword evidence="5 9" id="KW-0378">Hydrolase</keyword>
<keyword evidence="2" id="KW-0031">Aminopeptidase</keyword>
<feature type="active site" description="Proton acceptor" evidence="7">
    <location>
        <position position="219"/>
    </location>
</feature>
<evidence type="ECO:0000313" key="9">
    <source>
        <dbReference type="EMBL" id="MBB3938315.1"/>
    </source>
</evidence>
<evidence type="ECO:0000256" key="3">
    <source>
        <dbReference type="ARBA" id="ARBA00022670"/>
    </source>
</evidence>
<feature type="binding site" evidence="8">
    <location>
        <position position="184"/>
    </location>
    <ligand>
        <name>Zn(2+)</name>
        <dbReference type="ChEBI" id="CHEBI:29105"/>
        <label>2</label>
    </ligand>
</feature>
<feature type="binding site" evidence="8">
    <location>
        <position position="242"/>
    </location>
    <ligand>
        <name>Zn(2+)</name>
        <dbReference type="ChEBI" id="CHEBI:29105"/>
        <label>1</label>
    </ligand>
</feature>
<feature type="binding site" evidence="8">
    <location>
        <position position="329"/>
    </location>
    <ligand>
        <name>Zn(2+)</name>
        <dbReference type="ChEBI" id="CHEBI:29105"/>
        <label>2</label>
    </ligand>
</feature>
<dbReference type="PIRSF" id="PIRSF001123">
    <property type="entry name" value="PepA_GA"/>
    <property type="match status" value="1"/>
</dbReference>
<dbReference type="GO" id="GO:0046872">
    <property type="term" value="F:metal ion binding"/>
    <property type="evidence" value="ECO:0007669"/>
    <property type="project" value="UniProtKB-UniRule"/>
</dbReference>
<dbReference type="AlphaFoldDB" id="A0A7W6BXM4"/>
<comment type="caution">
    <text evidence="9">The sequence shown here is derived from an EMBL/GenBank/DDBJ whole genome shotgun (WGS) entry which is preliminary data.</text>
</comment>
<dbReference type="GO" id="GO:0006508">
    <property type="term" value="P:proteolysis"/>
    <property type="evidence" value="ECO:0007669"/>
    <property type="project" value="UniProtKB-KW"/>
</dbReference>
<evidence type="ECO:0000256" key="6">
    <source>
        <dbReference type="PIRNR" id="PIRNR001123"/>
    </source>
</evidence>
<feature type="binding site" evidence="8">
    <location>
        <position position="220"/>
    </location>
    <ligand>
        <name>Zn(2+)</name>
        <dbReference type="ChEBI" id="CHEBI:29105"/>
        <label>2</label>
    </ligand>
</feature>
<feature type="binding site" evidence="8">
    <location>
        <position position="73"/>
    </location>
    <ligand>
        <name>Zn(2+)</name>
        <dbReference type="ChEBI" id="CHEBI:29105"/>
        <label>1</label>
    </ligand>
</feature>
<evidence type="ECO:0000256" key="1">
    <source>
        <dbReference type="ARBA" id="ARBA00006272"/>
    </source>
</evidence>
<accession>A0A7W6BXM4</accession>
<dbReference type="GO" id="GO:0004177">
    <property type="term" value="F:aminopeptidase activity"/>
    <property type="evidence" value="ECO:0007669"/>
    <property type="project" value="UniProtKB-UniRule"/>
</dbReference>
<dbReference type="EC" id="3.2.1.4" evidence="9"/>
<proteinExistence type="inferred from homology"/>
<dbReference type="PANTHER" id="PTHR32481:SF20">
    <property type="entry name" value="AMINOPEPTIDASE YSDC"/>
    <property type="match status" value="1"/>
</dbReference>
<dbReference type="RefSeq" id="WP_343206375.1">
    <property type="nucleotide sequence ID" value="NZ_JACIDO010000028.1"/>
</dbReference>
<evidence type="ECO:0000313" key="10">
    <source>
        <dbReference type="Proteomes" id="UP000531216"/>
    </source>
</evidence>
<dbReference type="Gene3D" id="3.40.630.10">
    <property type="entry name" value="Zn peptidases"/>
    <property type="match status" value="1"/>
</dbReference>
<gene>
    <name evidence="9" type="ORF">GGR05_004487</name>
</gene>
<dbReference type="PANTHER" id="PTHR32481">
    <property type="entry name" value="AMINOPEPTIDASE"/>
    <property type="match status" value="1"/>
</dbReference>
<evidence type="ECO:0000256" key="4">
    <source>
        <dbReference type="ARBA" id="ARBA00022723"/>
    </source>
</evidence>
<dbReference type="InterPro" id="IPR023367">
    <property type="entry name" value="Peptidase_M42_dom2"/>
</dbReference>
<evidence type="ECO:0000256" key="5">
    <source>
        <dbReference type="ARBA" id="ARBA00022801"/>
    </source>
</evidence>
<sequence>MELKDVSSVRTESLEFLKGLVKAPSPSGYEQPAATVYRTYTKAFAHRVATDISGNVTAVLNPDAPMKIMLAGHLDEIGFMVHHISDEGLLYFSAIGGHDSVIPIGQLVWVHGKERVPGVIGRKAIHLLDPEERKKKPEMHDLWIDIGATSRSEAEAIVQIGDVATYQYEFQALMGGRASARGFDNKAGCFIVAEALRLLKQDGGLHPEVGVWGVATVQEEIGSRGAKTAAFDIGAQTGLAVDMSHSIDYPGVSKTRYGQLDVGRGPSITRGANINPVVFRLLQEAAKEDGIATQVIGAPSVTPTDAGMMQVNRSGMATGLLGVPLRYMHTPCEVVSLEDIENCARLMAAYCRRIRSDTDFTPM</sequence>
<keyword evidence="3" id="KW-0645">Protease</keyword>
<evidence type="ECO:0000256" key="7">
    <source>
        <dbReference type="PIRSR" id="PIRSR001123-1"/>
    </source>
</evidence>
<organism evidence="9 10">
    <name type="scientific">Aureimonas phyllosphaerae</name>
    <dbReference type="NCBI Taxonomy" id="1166078"/>
    <lineage>
        <taxon>Bacteria</taxon>
        <taxon>Pseudomonadati</taxon>
        <taxon>Pseudomonadota</taxon>
        <taxon>Alphaproteobacteria</taxon>
        <taxon>Hyphomicrobiales</taxon>
        <taxon>Aurantimonadaceae</taxon>
        <taxon>Aureimonas</taxon>
    </lineage>
</organism>
<keyword evidence="4 8" id="KW-0479">Metal-binding</keyword>
<dbReference type="Pfam" id="PF05343">
    <property type="entry name" value="Peptidase_M42"/>
    <property type="match status" value="1"/>
</dbReference>
<evidence type="ECO:0000256" key="8">
    <source>
        <dbReference type="PIRSR" id="PIRSR001123-2"/>
    </source>
</evidence>
<name>A0A7W6BXM4_9HYPH</name>
<keyword evidence="10" id="KW-1185">Reference proteome</keyword>
<dbReference type="Gene3D" id="2.40.30.40">
    <property type="entry name" value="Peptidase M42, domain 2"/>
    <property type="match status" value="1"/>
</dbReference>
<dbReference type="EMBL" id="JACIDO010000028">
    <property type="protein sequence ID" value="MBB3938315.1"/>
    <property type="molecule type" value="Genomic_DNA"/>
</dbReference>
<keyword evidence="9" id="KW-0326">Glycosidase</keyword>
<evidence type="ECO:0000256" key="2">
    <source>
        <dbReference type="ARBA" id="ARBA00022438"/>
    </source>
</evidence>
<feature type="binding site" evidence="8">
    <location>
        <position position="184"/>
    </location>
    <ligand>
        <name>Zn(2+)</name>
        <dbReference type="ChEBI" id="CHEBI:29105"/>
        <label>1</label>
    </ligand>
</feature>
<reference evidence="9 10" key="1">
    <citation type="submission" date="2020-08" db="EMBL/GenBank/DDBJ databases">
        <title>Genomic Encyclopedia of Type Strains, Phase IV (KMG-IV): sequencing the most valuable type-strain genomes for metagenomic binning, comparative biology and taxonomic classification.</title>
        <authorList>
            <person name="Goeker M."/>
        </authorList>
    </citation>
    <scope>NUCLEOTIDE SEQUENCE [LARGE SCALE GENOMIC DNA]</scope>
    <source>
        <strain evidence="9 10">DSM 25024</strain>
    </source>
</reference>
<dbReference type="InterPro" id="IPR008007">
    <property type="entry name" value="Peptidase_M42"/>
</dbReference>
<comment type="similarity">
    <text evidence="1 6">Belongs to the peptidase M42 family.</text>
</comment>
<dbReference type="SUPFAM" id="SSF53187">
    <property type="entry name" value="Zn-dependent exopeptidases"/>
    <property type="match status" value="1"/>
</dbReference>
<dbReference type="GO" id="GO:0008810">
    <property type="term" value="F:cellulase activity"/>
    <property type="evidence" value="ECO:0007669"/>
    <property type="project" value="UniProtKB-EC"/>
</dbReference>
<comment type="cofactor">
    <cofactor evidence="8">
        <name>a divalent metal cation</name>
        <dbReference type="ChEBI" id="CHEBI:60240"/>
    </cofactor>
    <text evidence="8">Binds 2 divalent metal cations per subunit.</text>
</comment>